<organism evidence="1 2">
    <name type="scientific">Coniosporium tulheliwenetii</name>
    <dbReference type="NCBI Taxonomy" id="3383036"/>
    <lineage>
        <taxon>Eukaryota</taxon>
        <taxon>Fungi</taxon>
        <taxon>Dikarya</taxon>
        <taxon>Ascomycota</taxon>
        <taxon>Pezizomycotina</taxon>
        <taxon>Dothideomycetes</taxon>
        <taxon>Dothideomycetes incertae sedis</taxon>
        <taxon>Coniosporium</taxon>
    </lineage>
</organism>
<proteinExistence type="predicted"/>
<dbReference type="EMBL" id="JAPDRP010000027">
    <property type="protein sequence ID" value="KAJ9635387.1"/>
    <property type="molecule type" value="Genomic_DNA"/>
</dbReference>
<evidence type="ECO:0000313" key="1">
    <source>
        <dbReference type="EMBL" id="KAJ9635387.1"/>
    </source>
</evidence>
<comment type="caution">
    <text evidence="1">The sequence shown here is derived from an EMBL/GenBank/DDBJ whole genome shotgun (WGS) entry which is preliminary data.</text>
</comment>
<keyword evidence="2" id="KW-1185">Reference proteome</keyword>
<protein>
    <submittedName>
        <fullName evidence="1">Uncharacterized protein</fullName>
    </submittedName>
</protein>
<sequence>MGKVHGSLARAGKVKSQTPKVEPQEKKKVPKGRAKKRIQYTRRFVNVTMTGGKRKSGVKNTITLFHAPSSASSTRILTLLKQANATSASNATADQASSHQTQSKAERTEFELDVTTEPPTSDQLRSIFEFLGPGKAGEVVKGANDEGSALRMVQGNASAFQRPIVVDWNQGKAVVGANESEILKLLKSIPK</sequence>
<name>A0ACC2YJB8_9PEZI</name>
<reference evidence="1" key="1">
    <citation type="submission" date="2022-10" db="EMBL/GenBank/DDBJ databases">
        <title>Culturing micro-colonial fungi from biological soil crusts in the Mojave desert and describing Neophaeococcomyces mojavensis, and introducing the new genera and species Taxawa tesnikishii.</title>
        <authorList>
            <person name="Kurbessoian T."/>
            <person name="Stajich J.E."/>
        </authorList>
    </citation>
    <scope>NUCLEOTIDE SEQUENCE</scope>
    <source>
        <strain evidence="1">JES_115</strain>
    </source>
</reference>
<evidence type="ECO:0000313" key="2">
    <source>
        <dbReference type="Proteomes" id="UP001172680"/>
    </source>
</evidence>
<gene>
    <name evidence="1" type="ORF">H2199_008390</name>
</gene>
<accession>A0ACC2YJB8</accession>
<dbReference type="Proteomes" id="UP001172680">
    <property type="component" value="Unassembled WGS sequence"/>
</dbReference>